<feature type="domain" description="SLH" evidence="7">
    <location>
        <begin position="38"/>
        <end position="101"/>
    </location>
</feature>
<gene>
    <name evidence="9" type="ORF">DFQ01_14525</name>
</gene>
<comment type="similarity">
    <text evidence="1 4">Belongs to the glycosyl hydrolase 26 family.</text>
</comment>
<dbReference type="PROSITE" id="PS51764">
    <property type="entry name" value="GH26"/>
    <property type="match status" value="1"/>
</dbReference>
<evidence type="ECO:0000259" key="8">
    <source>
        <dbReference type="PROSITE" id="PS51764"/>
    </source>
</evidence>
<evidence type="ECO:0000256" key="4">
    <source>
        <dbReference type="PROSITE-ProRule" id="PRU01100"/>
    </source>
</evidence>
<feature type="active site" description="Proton donor" evidence="4">
    <location>
        <position position="589"/>
    </location>
</feature>
<dbReference type="EMBL" id="QGTQ01000045">
    <property type="protein sequence ID" value="PWV89428.1"/>
    <property type="molecule type" value="Genomic_DNA"/>
</dbReference>
<organism evidence="9 10">
    <name type="scientific">Paenibacillus cellulosilyticus</name>
    <dbReference type="NCBI Taxonomy" id="375489"/>
    <lineage>
        <taxon>Bacteria</taxon>
        <taxon>Bacillati</taxon>
        <taxon>Bacillota</taxon>
        <taxon>Bacilli</taxon>
        <taxon>Bacillales</taxon>
        <taxon>Paenibacillaceae</taxon>
        <taxon>Paenibacillus</taxon>
    </lineage>
</organism>
<dbReference type="SUPFAM" id="SSF49785">
    <property type="entry name" value="Galactose-binding domain-like"/>
    <property type="match status" value="4"/>
</dbReference>
<dbReference type="PANTHER" id="PTHR40079">
    <property type="entry name" value="MANNAN ENDO-1,4-BETA-MANNOSIDASE E-RELATED"/>
    <property type="match status" value="1"/>
</dbReference>
<name>A0A2V2YC70_9BACL</name>
<evidence type="ECO:0000256" key="6">
    <source>
        <dbReference type="SAM" id="SignalP"/>
    </source>
</evidence>
<feature type="domain" description="SLH" evidence="7">
    <location>
        <begin position="158"/>
        <end position="221"/>
    </location>
</feature>
<dbReference type="InterPro" id="IPR017853">
    <property type="entry name" value="GH"/>
</dbReference>
<dbReference type="RefSeq" id="WP_245946939.1">
    <property type="nucleotide sequence ID" value="NZ_CP054613.1"/>
</dbReference>
<feature type="signal peptide" evidence="6">
    <location>
        <begin position="1"/>
        <end position="25"/>
    </location>
</feature>
<dbReference type="InterPro" id="IPR013783">
    <property type="entry name" value="Ig-like_fold"/>
</dbReference>
<dbReference type="Proteomes" id="UP000246635">
    <property type="component" value="Unassembled WGS sequence"/>
</dbReference>
<feature type="compositionally biased region" description="Polar residues" evidence="5">
    <location>
        <begin position="382"/>
        <end position="392"/>
    </location>
</feature>
<sequence length="1604" mass="170133">MKSGSSAVLAAMLSASLLITGTAQAAGLPEAGAKQVEQQAGTSNAKAINWAEAVMTKWAGYGIIKGAADGSLRPNDKVTRAEFAAIMNRLFGYYVKSDQLFTDVPSGAWYESELSIAREAGYYQGYEGNKAKASANVTRQDAVTLMARVFQLANADDGAGQAFTDAEAIRSYAQDAIAAMSGVIQGYGDGSFRPNGEITRAELMTVIDRLVASFYYKEGTFVGGEIKGNAVINHTGVTLKDAAVAGNLYLAPGLADGEATIDNVSVTGKTFAAGGGDHSIHVNSSKLGQLIVDRAEGSVRIVVASGSSVGEVMFNSAGHLVLEDGSSVEAITVSTEANGSELDVEDLDGEVELTLQGGSIVINGETIAKSGTYTWKDGKLQSSVSESENGDNGSASGTGGIIVGGAGSTAPTVNLVDDQASAETKSLFAYLQGTRGKEVLFGHQHDTDVSFAGKDGDDNVISDVKNGVGDYPAVFGWDTLSLEGRENPPGVAGDYEASRLGLTAAMKHAHELGGIVTLSTHPYNFVTGGSFNDTSNTAGATKSVVTRILPGGDKNDAFNAYLDRIADFASGLKDDNGKLIPVLFRPFHEQNGSWFWWGAATTTKAEYAELYRYTVEYLRDVKHVRNFLYVYSPNGSFNGSETEYLTTYPGDDYVDILGMDQYDNRDNAGSESFLSGLVKDLKMISQVADRKGKIATLSEYGYSAQGMKVTGNNETQWFTKVMDAIKNDPDAKRIAYMLTWANFDDNTNLFVPYKNVAGIGDHELLEDFIHFYEDPYTAFAGEIRGDNVYGQKLNAAVEQPFLHIVSPTNVGTASEATTVIRAKVNDASPTKVTYSIGTSGEEKTMSLDSSGYYAGDWKPSAELNGKSALITVHAYLPNGKKLEQQISVFVKVPELALRTFTFDTPEETQATVSDFGHWPDSIAMSLGHTLVGNDGKLAINVASGLSAADTWQELKLKLTDAALDGVSLAQVQRLKLSALIPVSAGSAGASMQAIAMYQDAWDVKYGENATKQTLADLPQVKVDGVDYYQYNAVIELGNASAASIAPGLIVSLVGSGLSSTEPISILVDDLGLYNAYTAPVLDTSLVDDFEGYGGSTDALAAKYSKVVSGGTFSVALDSSSKSGGDYGMKLQYTFDPNAMGYVGVNRSLGTFDWSSNNALKLWVKTGEAGEYAEEGKPLKLVVQVVMNGTYYEVYPTLAASSEYPLVIPFSDFKVAPWSSGGPVTKEALQSVTNFNLYVNAMDNDSHSGELVVDEIRAVHQDGLPELGEHNEQPGTPAGVLYQFQSAVDLTGWKLENNNANASAIGYDAGEGALSVDFPLGNGGTPSSAQAFELVTYPTGLDLSKLDTMTANVKLSQGTAKARLFLKSGSGWTWADSGTAVTIDSNGYTALTISLQDALASNANVKLDDIKLIGIKVEEIGDGTETAKLLLKDLALAAALPEVSFGFDSDTQGWTGNAASNLTVTQDVYTDNGQDYGVLKTAVTWPEGSPYLAISKADSLDLSSFKGLTAKVKIDSTVAGVQAKLFIQLRNWVVWIDSGALSADGDGFVTFRIDFSNMSPWVPDGAEPFTVDDLKSVNAIGIQIVTPSGEAGTANVYVDEVKAYR</sequence>
<dbReference type="Gene3D" id="2.60.120.260">
    <property type="entry name" value="Galactose-binding domain-like"/>
    <property type="match status" value="3"/>
</dbReference>
<protein>
    <submittedName>
        <fullName evidence="9">Mannan endo-1,4-beta-mannosidase</fullName>
    </submittedName>
</protein>
<comment type="caution">
    <text evidence="9">The sequence shown here is derived from an EMBL/GenBank/DDBJ whole genome shotgun (WGS) entry which is preliminary data.</text>
</comment>
<keyword evidence="3 4" id="KW-0326">Glycosidase</keyword>
<proteinExistence type="inferred from homology"/>
<dbReference type="PANTHER" id="PTHR40079:SF4">
    <property type="entry name" value="GH26 DOMAIN-CONTAINING PROTEIN-RELATED"/>
    <property type="match status" value="1"/>
</dbReference>
<keyword evidence="6" id="KW-0732">Signal</keyword>
<dbReference type="InterPro" id="IPR049475">
    <property type="entry name" value="Mann_GBD_bact"/>
</dbReference>
<dbReference type="Pfam" id="PF21253">
    <property type="entry name" value="Mann_GBD_bact"/>
    <property type="match status" value="2"/>
</dbReference>
<feature type="domain" description="GH26" evidence="8">
    <location>
        <begin position="422"/>
        <end position="781"/>
    </location>
</feature>
<dbReference type="GO" id="GO:0006080">
    <property type="term" value="P:substituted mannan metabolic process"/>
    <property type="evidence" value="ECO:0007669"/>
    <property type="project" value="InterPro"/>
</dbReference>
<reference evidence="9 10" key="1">
    <citation type="submission" date="2018-05" db="EMBL/GenBank/DDBJ databases">
        <title>Genomic Encyclopedia of Type Strains, Phase III (KMG-III): the genomes of soil and plant-associated and newly described type strains.</title>
        <authorList>
            <person name="Whitman W."/>
        </authorList>
    </citation>
    <scope>NUCLEOTIDE SEQUENCE [LARGE SCALE GENOMIC DNA]</scope>
    <source>
        <strain evidence="9 10">CECT 5696</strain>
    </source>
</reference>
<dbReference type="InterPro" id="IPR022790">
    <property type="entry name" value="GH26_dom"/>
</dbReference>
<evidence type="ECO:0000313" key="9">
    <source>
        <dbReference type="EMBL" id="PWV89428.1"/>
    </source>
</evidence>
<evidence type="ECO:0000256" key="2">
    <source>
        <dbReference type="ARBA" id="ARBA00022801"/>
    </source>
</evidence>
<dbReference type="Gene3D" id="3.20.20.80">
    <property type="entry name" value="Glycosidases"/>
    <property type="match status" value="1"/>
</dbReference>
<feature type="chain" id="PRO_5015992889" evidence="6">
    <location>
        <begin position="26"/>
        <end position="1604"/>
    </location>
</feature>
<dbReference type="InterPro" id="IPR000805">
    <property type="entry name" value="Glyco_hydro_26"/>
</dbReference>
<dbReference type="SUPFAM" id="SSF51445">
    <property type="entry name" value="(Trans)glycosidases"/>
    <property type="match status" value="1"/>
</dbReference>
<evidence type="ECO:0000256" key="1">
    <source>
        <dbReference type="ARBA" id="ARBA00007754"/>
    </source>
</evidence>
<evidence type="ECO:0000256" key="3">
    <source>
        <dbReference type="ARBA" id="ARBA00023295"/>
    </source>
</evidence>
<dbReference type="GO" id="GO:0016985">
    <property type="term" value="F:mannan endo-1,4-beta-mannosidase activity"/>
    <property type="evidence" value="ECO:0007669"/>
    <property type="project" value="InterPro"/>
</dbReference>
<dbReference type="Gene3D" id="2.60.40.10">
    <property type="entry name" value="Immunoglobulins"/>
    <property type="match status" value="1"/>
</dbReference>
<feature type="region of interest" description="Disordered" evidence="5">
    <location>
        <begin position="382"/>
        <end position="403"/>
    </location>
</feature>
<accession>A0A2V2YC70</accession>
<dbReference type="InterPro" id="IPR001119">
    <property type="entry name" value="SLH_dom"/>
</dbReference>
<dbReference type="InterPro" id="IPR008979">
    <property type="entry name" value="Galactose-bd-like_sf"/>
</dbReference>
<keyword evidence="10" id="KW-1185">Reference proteome</keyword>
<dbReference type="PRINTS" id="PR00739">
    <property type="entry name" value="GLHYDRLASE26"/>
</dbReference>
<feature type="active site" description="Nucleophile" evidence="4">
    <location>
        <position position="699"/>
    </location>
</feature>
<evidence type="ECO:0000256" key="5">
    <source>
        <dbReference type="SAM" id="MobiDB-lite"/>
    </source>
</evidence>
<keyword evidence="2 4" id="KW-0378">Hydrolase</keyword>
<evidence type="ECO:0000313" key="10">
    <source>
        <dbReference type="Proteomes" id="UP000246635"/>
    </source>
</evidence>
<dbReference type="Pfam" id="PF02156">
    <property type="entry name" value="Glyco_hydro_26"/>
    <property type="match status" value="1"/>
</dbReference>
<dbReference type="PROSITE" id="PS51272">
    <property type="entry name" value="SLH"/>
    <property type="match status" value="3"/>
</dbReference>
<evidence type="ECO:0000259" key="7">
    <source>
        <dbReference type="PROSITE" id="PS51272"/>
    </source>
</evidence>
<feature type="domain" description="SLH" evidence="7">
    <location>
        <begin position="102"/>
        <end position="157"/>
    </location>
</feature>
<dbReference type="Pfam" id="PF00395">
    <property type="entry name" value="SLH"/>
    <property type="match status" value="3"/>
</dbReference>